<gene>
    <name evidence="1" type="ORF">CKO45_08105</name>
</gene>
<organism evidence="1 2">
    <name type="scientific">Paracraurococcus ruber</name>
    <dbReference type="NCBI Taxonomy" id="77675"/>
    <lineage>
        <taxon>Bacteria</taxon>
        <taxon>Pseudomonadati</taxon>
        <taxon>Pseudomonadota</taxon>
        <taxon>Alphaproteobacteria</taxon>
        <taxon>Acetobacterales</taxon>
        <taxon>Roseomonadaceae</taxon>
        <taxon>Paracraurococcus</taxon>
    </lineage>
</organism>
<accession>A0ABS1CVX8</accession>
<reference evidence="1 2" key="1">
    <citation type="journal article" date="2020" name="Microorganisms">
        <title>Osmotic Adaptation and Compatible Solute Biosynthesis of Phototrophic Bacteria as Revealed from Genome Analyses.</title>
        <authorList>
            <person name="Imhoff J.F."/>
            <person name="Rahn T."/>
            <person name="Kunzel S."/>
            <person name="Keller A."/>
            <person name="Neulinger S.C."/>
        </authorList>
    </citation>
    <scope>NUCLEOTIDE SEQUENCE [LARGE SCALE GENOMIC DNA]</scope>
    <source>
        <strain evidence="1 2">DSM 15382</strain>
    </source>
</reference>
<evidence type="ECO:0000313" key="2">
    <source>
        <dbReference type="Proteomes" id="UP000697995"/>
    </source>
</evidence>
<protein>
    <submittedName>
        <fullName evidence="1">Uncharacterized protein</fullName>
    </submittedName>
</protein>
<dbReference type="Proteomes" id="UP000697995">
    <property type="component" value="Unassembled WGS sequence"/>
</dbReference>
<comment type="caution">
    <text evidence="1">The sequence shown here is derived from an EMBL/GenBank/DDBJ whole genome shotgun (WGS) entry which is preliminary data.</text>
</comment>
<sequence>MPVRDTLPALALCVLATAALGLSRLAPAGDGPALVRLGPAGLARLAQDPALAEIRLLDLPAPGLALLRGDGARIRAAFGLALIWKGGRPCSAEP</sequence>
<dbReference type="RefSeq" id="WP_133219405.1">
    <property type="nucleotide sequence ID" value="NZ_NRSG01000041.1"/>
</dbReference>
<evidence type="ECO:0000313" key="1">
    <source>
        <dbReference type="EMBL" id="MBK1658192.1"/>
    </source>
</evidence>
<keyword evidence="2" id="KW-1185">Reference proteome</keyword>
<name>A0ABS1CVX8_9PROT</name>
<dbReference type="EMBL" id="NRSG01000041">
    <property type="protein sequence ID" value="MBK1658192.1"/>
    <property type="molecule type" value="Genomic_DNA"/>
</dbReference>
<proteinExistence type="predicted"/>